<keyword evidence="1" id="KW-0732">Signal</keyword>
<dbReference type="InterPro" id="IPR003787">
    <property type="entry name" value="Sulphur_relay_DsrE/F-like"/>
</dbReference>
<reference evidence="2 3" key="1">
    <citation type="journal article" date="2021" name="Microbiol. Spectr.">
        <title>A Single Bacterium Capable of Oxidation and Reduction of Iron at Circumneutral pH.</title>
        <authorList>
            <person name="Kato S."/>
            <person name="Ohkuma M."/>
        </authorList>
    </citation>
    <scope>NUCLEOTIDE SEQUENCE [LARGE SCALE GENOMIC DNA]</scope>
    <source>
        <strain evidence="2 3">MIZ03</strain>
    </source>
</reference>
<accession>A0ABN6D5C6</accession>
<organism evidence="2 3">
    <name type="scientific">Rhodoferax lithotrophicus</name>
    <dbReference type="NCBI Taxonomy" id="2798804"/>
    <lineage>
        <taxon>Bacteria</taxon>
        <taxon>Pseudomonadati</taxon>
        <taxon>Pseudomonadota</taxon>
        <taxon>Betaproteobacteria</taxon>
        <taxon>Burkholderiales</taxon>
        <taxon>Comamonadaceae</taxon>
        <taxon>Rhodoferax</taxon>
    </lineage>
</organism>
<evidence type="ECO:0000313" key="3">
    <source>
        <dbReference type="Proteomes" id="UP000824366"/>
    </source>
</evidence>
<dbReference type="RefSeq" id="WP_223911855.1">
    <property type="nucleotide sequence ID" value="NZ_AP024238.1"/>
</dbReference>
<dbReference type="Gene3D" id="3.40.1260.10">
    <property type="entry name" value="DsrEFH-like"/>
    <property type="match status" value="1"/>
</dbReference>
<evidence type="ECO:0000256" key="1">
    <source>
        <dbReference type="SAM" id="SignalP"/>
    </source>
</evidence>
<evidence type="ECO:0000313" key="2">
    <source>
        <dbReference type="EMBL" id="BCO27195.1"/>
    </source>
</evidence>
<dbReference type="PANTHER" id="PTHR37691:SF1">
    <property type="entry name" value="BLR3518 PROTEIN"/>
    <property type="match status" value="1"/>
</dbReference>
<dbReference type="Proteomes" id="UP000824366">
    <property type="component" value="Chromosome"/>
</dbReference>
<dbReference type="SUPFAM" id="SSF75169">
    <property type="entry name" value="DsrEFH-like"/>
    <property type="match status" value="1"/>
</dbReference>
<dbReference type="Pfam" id="PF02635">
    <property type="entry name" value="DsrE"/>
    <property type="match status" value="1"/>
</dbReference>
<keyword evidence="3" id="KW-1185">Reference proteome</keyword>
<protein>
    <recommendedName>
        <fullName evidence="4">DsrE/DsrF-like family protein</fullName>
    </recommendedName>
</protein>
<dbReference type="EMBL" id="AP024238">
    <property type="protein sequence ID" value="BCO27195.1"/>
    <property type="molecule type" value="Genomic_DNA"/>
</dbReference>
<dbReference type="PANTHER" id="PTHR37691">
    <property type="entry name" value="BLR3518 PROTEIN"/>
    <property type="match status" value="1"/>
</dbReference>
<proteinExistence type="predicted"/>
<sequence>MRQLLLSIFLALCAMVANAQDTKVVYHITTGIDTAVGALNNIKNHLHADPKAKIVVVTNGPGVDFLIADAKDSKGREFSGLVSDLAGQGVEFRVCNNTLTSRHIDPGKLLMETKLVPSGVAEAAKLQSKEGFAYLKP</sequence>
<gene>
    <name evidence="2" type="ORF">MIZ03_2083</name>
</gene>
<feature type="chain" id="PRO_5045587418" description="DsrE/DsrF-like family protein" evidence="1">
    <location>
        <begin position="20"/>
        <end position="137"/>
    </location>
</feature>
<dbReference type="InterPro" id="IPR027396">
    <property type="entry name" value="DsrEFH-like"/>
</dbReference>
<feature type="signal peptide" evidence="1">
    <location>
        <begin position="1"/>
        <end position="19"/>
    </location>
</feature>
<name>A0ABN6D5C6_9BURK</name>
<evidence type="ECO:0008006" key="4">
    <source>
        <dbReference type="Google" id="ProtNLM"/>
    </source>
</evidence>